<dbReference type="Proteomes" id="UP000738517">
    <property type="component" value="Unassembled WGS sequence"/>
</dbReference>
<sequence length="121" mass="12977">MRILLIIIMAISMVACDSSDDNFVSVYIDDGAIQCESTGLSTEQTAKKLIDYGVEVFKSSCGYISNIAIAAQCGKGDANINIHLINADKVIEAQNIGYEPVSSLINAEGLGYEIIECEPSH</sequence>
<name>A0ABW9YV35_9GAMM</name>
<evidence type="ECO:0000313" key="2">
    <source>
        <dbReference type="Proteomes" id="UP000738517"/>
    </source>
</evidence>
<gene>
    <name evidence="1" type="ORF">EIZ48_27685</name>
</gene>
<accession>A0ABW9YV35</accession>
<evidence type="ECO:0000313" key="1">
    <source>
        <dbReference type="EMBL" id="NBI56269.1"/>
    </source>
</evidence>
<protein>
    <recommendedName>
        <fullName evidence="3">Lipoprotein</fullName>
    </recommendedName>
</protein>
<keyword evidence="2" id="KW-1185">Reference proteome</keyword>
<dbReference type="PROSITE" id="PS51257">
    <property type="entry name" value="PROKAR_LIPOPROTEIN"/>
    <property type="match status" value="1"/>
</dbReference>
<reference evidence="1 2" key="1">
    <citation type="journal article" date="2017" name="Int. J. Syst. Evol. Microbiol.">
        <title>Photobacterium alginatilyticum sp. nov., a marine bacterium isolated from bottom seawater.</title>
        <authorList>
            <person name="Wang X."/>
            <person name="Wang Y."/>
            <person name="Yang X."/>
            <person name="Sun H."/>
            <person name="Li B."/>
            <person name="Zhang X.H."/>
        </authorList>
    </citation>
    <scope>NUCLEOTIDE SEQUENCE [LARGE SCALE GENOMIC DNA]</scope>
    <source>
        <strain evidence="1 2">P03D4</strain>
    </source>
</reference>
<proteinExistence type="predicted"/>
<dbReference type="RefSeq" id="WP_160658548.1">
    <property type="nucleotide sequence ID" value="NZ_RSEJ01000064.1"/>
</dbReference>
<evidence type="ECO:0008006" key="3">
    <source>
        <dbReference type="Google" id="ProtNLM"/>
    </source>
</evidence>
<dbReference type="EMBL" id="RSEJ01000064">
    <property type="protein sequence ID" value="NBI56269.1"/>
    <property type="molecule type" value="Genomic_DNA"/>
</dbReference>
<organism evidence="1 2">
    <name type="scientific">Photobacterium alginatilyticum</name>
    <dbReference type="NCBI Taxonomy" id="1775171"/>
    <lineage>
        <taxon>Bacteria</taxon>
        <taxon>Pseudomonadati</taxon>
        <taxon>Pseudomonadota</taxon>
        <taxon>Gammaproteobacteria</taxon>
        <taxon>Vibrionales</taxon>
        <taxon>Vibrionaceae</taxon>
        <taxon>Photobacterium</taxon>
    </lineage>
</organism>
<comment type="caution">
    <text evidence="1">The sequence shown here is derived from an EMBL/GenBank/DDBJ whole genome shotgun (WGS) entry which is preliminary data.</text>
</comment>